<keyword evidence="7" id="KW-1185">Reference proteome</keyword>
<dbReference type="GO" id="GO:0003700">
    <property type="term" value="F:DNA-binding transcription factor activity"/>
    <property type="evidence" value="ECO:0007669"/>
    <property type="project" value="InterPro"/>
</dbReference>
<dbReference type="SUPFAM" id="SSF46785">
    <property type="entry name" value="Winged helix' DNA-binding domain"/>
    <property type="match status" value="1"/>
</dbReference>
<dbReference type="CDD" id="cd05466">
    <property type="entry name" value="PBP2_LTTR_substrate"/>
    <property type="match status" value="1"/>
</dbReference>
<dbReference type="AlphaFoldDB" id="A0A851HRN2"/>
<comment type="caution">
    <text evidence="6">The sequence shown here is derived from an EMBL/GenBank/DDBJ whole genome shotgun (WGS) entry which is preliminary data.</text>
</comment>
<evidence type="ECO:0000256" key="2">
    <source>
        <dbReference type="ARBA" id="ARBA00023015"/>
    </source>
</evidence>
<keyword evidence="4" id="KW-0804">Transcription</keyword>
<dbReference type="FunFam" id="1.10.10.10:FF:000001">
    <property type="entry name" value="LysR family transcriptional regulator"/>
    <property type="match status" value="1"/>
</dbReference>
<comment type="similarity">
    <text evidence="1">Belongs to the LysR transcriptional regulatory family.</text>
</comment>
<evidence type="ECO:0000313" key="6">
    <source>
        <dbReference type="EMBL" id="NWN89942.1"/>
    </source>
</evidence>
<reference evidence="6 7" key="1">
    <citation type="submission" date="2020-03" db="EMBL/GenBank/DDBJ databases">
        <title>Metagenomic, metatranscriptomic, and metabolomic analyses revealed the key microbes and metabolic features during the fermentation of ganjang, Korean traditional soy sauce.</title>
        <authorList>
            <person name="Chun B.H."/>
            <person name="Jeon C.O."/>
        </authorList>
    </citation>
    <scope>NUCLEOTIDE SEQUENCE [LARGE SCALE GENOMIC DNA]</scope>
    <source>
        <strain evidence="6 7">KG14</strain>
    </source>
</reference>
<keyword evidence="3" id="KW-0238">DNA-binding</keyword>
<dbReference type="SUPFAM" id="SSF53850">
    <property type="entry name" value="Periplasmic binding protein-like II"/>
    <property type="match status" value="1"/>
</dbReference>
<name>A0A851HRN2_9GAMM</name>
<dbReference type="Pfam" id="PF03466">
    <property type="entry name" value="LysR_substrate"/>
    <property type="match status" value="1"/>
</dbReference>
<dbReference type="PANTHER" id="PTHR30126">
    <property type="entry name" value="HTH-TYPE TRANSCRIPTIONAL REGULATOR"/>
    <property type="match status" value="1"/>
</dbReference>
<feature type="domain" description="HTH lysR-type" evidence="5">
    <location>
        <begin position="2"/>
        <end position="59"/>
    </location>
</feature>
<protein>
    <submittedName>
        <fullName evidence="6">LysR family transcriptional regulator</fullName>
    </submittedName>
</protein>
<sequence length="293" mass="32841">MFSIEQVQAFVITVNTGSFSAAARQLGKAQSVISQHIMNLEIDCNSTLFERTGRYPQLTLAGEKFLPHAQALLNQHQRLLNSASALSDSTPDEMTIALDEGIPFRAVTKVINQLQSSYPNVTLEFLSASSLDIIDLLTQEKPLTGIIFSELNLPTCLDFESTGSISFDLYVAKSHPLAAQVVNNIDSLRLHRQLLIRSRNAQASSFQLQVSPDVLYADNYYLLLELTLQGHGWCLLPEHVAQEALEANELIRLPIEFEKMQWQANVDVLQHQKHSSLTLFKLLRKLLRDIELG</sequence>
<dbReference type="PROSITE" id="PS50931">
    <property type="entry name" value="HTH_LYSR"/>
    <property type="match status" value="1"/>
</dbReference>
<dbReference type="EMBL" id="JABEVQ010000001">
    <property type="protein sequence ID" value="NWN89942.1"/>
    <property type="molecule type" value="Genomic_DNA"/>
</dbReference>
<evidence type="ECO:0000313" key="7">
    <source>
        <dbReference type="Proteomes" id="UP000536442"/>
    </source>
</evidence>
<dbReference type="Proteomes" id="UP000536442">
    <property type="component" value="Unassembled WGS sequence"/>
</dbReference>
<proteinExistence type="inferred from homology"/>
<dbReference type="Gene3D" id="3.40.190.290">
    <property type="match status" value="1"/>
</dbReference>
<dbReference type="InterPro" id="IPR036390">
    <property type="entry name" value="WH_DNA-bd_sf"/>
</dbReference>
<dbReference type="InterPro" id="IPR005119">
    <property type="entry name" value="LysR_subst-bd"/>
</dbReference>
<evidence type="ECO:0000256" key="1">
    <source>
        <dbReference type="ARBA" id="ARBA00009437"/>
    </source>
</evidence>
<evidence type="ECO:0000256" key="4">
    <source>
        <dbReference type="ARBA" id="ARBA00023163"/>
    </source>
</evidence>
<dbReference type="InterPro" id="IPR000847">
    <property type="entry name" value="LysR_HTH_N"/>
</dbReference>
<dbReference type="Pfam" id="PF00126">
    <property type="entry name" value="HTH_1"/>
    <property type="match status" value="1"/>
</dbReference>
<dbReference type="GO" id="GO:0000976">
    <property type="term" value="F:transcription cis-regulatory region binding"/>
    <property type="evidence" value="ECO:0007669"/>
    <property type="project" value="TreeGrafter"/>
</dbReference>
<dbReference type="InterPro" id="IPR036388">
    <property type="entry name" value="WH-like_DNA-bd_sf"/>
</dbReference>
<keyword evidence="2" id="KW-0805">Transcription regulation</keyword>
<gene>
    <name evidence="6" type="ORF">HLV39_00335</name>
</gene>
<organism evidence="6 7">
    <name type="scientific">Marinobacter adhaerens</name>
    <dbReference type="NCBI Taxonomy" id="1033846"/>
    <lineage>
        <taxon>Bacteria</taxon>
        <taxon>Pseudomonadati</taxon>
        <taxon>Pseudomonadota</taxon>
        <taxon>Gammaproteobacteria</taxon>
        <taxon>Pseudomonadales</taxon>
        <taxon>Marinobacteraceae</taxon>
        <taxon>Marinobacter</taxon>
    </lineage>
</organism>
<evidence type="ECO:0000259" key="5">
    <source>
        <dbReference type="PROSITE" id="PS50931"/>
    </source>
</evidence>
<dbReference type="Gene3D" id="1.10.10.10">
    <property type="entry name" value="Winged helix-like DNA-binding domain superfamily/Winged helix DNA-binding domain"/>
    <property type="match status" value="1"/>
</dbReference>
<dbReference type="PANTHER" id="PTHR30126:SF91">
    <property type="entry name" value="LYSR FAMILY TRANSCRIPTIONAL REGULATOR"/>
    <property type="match status" value="1"/>
</dbReference>
<evidence type="ECO:0000256" key="3">
    <source>
        <dbReference type="ARBA" id="ARBA00023125"/>
    </source>
</evidence>
<accession>A0A851HRN2</accession>